<accession>A0AAV4BJZ8</accession>
<keyword evidence="4" id="KW-0347">Helicase</keyword>
<feature type="region of interest" description="Disordered" evidence="2">
    <location>
        <begin position="1"/>
        <end position="37"/>
    </location>
</feature>
<dbReference type="PROSITE" id="PS50158">
    <property type="entry name" value="ZF_CCHC"/>
    <property type="match status" value="1"/>
</dbReference>
<proteinExistence type="predicted"/>
<dbReference type="InterPro" id="IPR001878">
    <property type="entry name" value="Znf_CCHC"/>
</dbReference>
<organism evidence="4 5">
    <name type="scientific">Plakobranchus ocellatus</name>
    <dbReference type="NCBI Taxonomy" id="259542"/>
    <lineage>
        <taxon>Eukaryota</taxon>
        <taxon>Metazoa</taxon>
        <taxon>Spiralia</taxon>
        <taxon>Lophotrochozoa</taxon>
        <taxon>Mollusca</taxon>
        <taxon>Gastropoda</taxon>
        <taxon>Heterobranchia</taxon>
        <taxon>Euthyneura</taxon>
        <taxon>Panpulmonata</taxon>
        <taxon>Sacoglossa</taxon>
        <taxon>Placobranchoidea</taxon>
        <taxon>Plakobranchidae</taxon>
        <taxon>Plakobranchus</taxon>
    </lineage>
</organism>
<protein>
    <submittedName>
        <fullName evidence="4">ATP-dependent RNA helicase a-like protein</fullName>
    </submittedName>
</protein>
<dbReference type="Gene3D" id="3.40.50.300">
    <property type="entry name" value="P-loop containing nucleotide triphosphate hydrolases"/>
    <property type="match status" value="1"/>
</dbReference>
<evidence type="ECO:0000313" key="5">
    <source>
        <dbReference type="Proteomes" id="UP000735302"/>
    </source>
</evidence>
<dbReference type="GO" id="GO:0003676">
    <property type="term" value="F:nucleic acid binding"/>
    <property type="evidence" value="ECO:0007669"/>
    <property type="project" value="InterPro"/>
</dbReference>
<evidence type="ECO:0000256" key="2">
    <source>
        <dbReference type="SAM" id="MobiDB-lite"/>
    </source>
</evidence>
<sequence>MSDSEDNDVTKGNRHVQSVELDDGSDDSWQNFDENNSDWDQIGQKMKVKSLGLDLGLSRIASVERGCGPTADHNTDTDTTTDYQWEAYKSDKHGALDIAFCHCILPYLKRINGKCLNQFQRELPRVKMKLFTSHNNMTNYATVWASKTNLEQQRGRAGRVRAGFSFYLCSRARFENSRVALTQRWSAAQHVPLVGLRGGRGALEMNPKTFLITEQKNTPDPSPLPDVAKKPFDVRPYVPLPMRCYKCQRYGHGKDRCKKPVAVCVRCRKGGHVERDCSADPNCVNCRGDHAASSKTCPKFLE</sequence>
<gene>
    <name evidence="4" type="ORF">PoB_004599300</name>
</gene>
<dbReference type="SUPFAM" id="SSF57756">
    <property type="entry name" value="Retrovirus zinc finger-like domains"/>
    <property type="match status" value="1"/>
</dbReference>
<reference evidence="4 5" key="1">
    <citation type="journal article" date="2021" name="Elife">
        <title>Chloroplast acquisition without the gene transfer in kleptoplastic sea slugs, Plakobranchus ocellatus.</title>
        <authorList>
            <person name="Maeda T."/>
            <person name="Takahashi S."/>
            <person name="Yoshida T."/>
            <person name="Shimamura S."/>
            <person name="Takaki Y."/>
            <person name="Nagai Y."/>
            <person name="Toyoda A."/>
            <person name="Suzuki Y."/>
            <person name="Arimoto A."/>
            <person name="Ishii H."/>
            <person name="Satoh N."/>
            <person name="Nishiyama T."/>
            <person name="Hasebe M."/>
            <person name="Maruyama T."/>
            <person name="Minagawa J."/>
            <person name="Obokata J."/>
            <person name="Shigenobu S."/>
        </authorList>
    </citation>
    <scope>NUCLEOTIDE SEQUENCE [LARGE SCALE GENOMIC DNA]</scope>
</reference>
<keyword evidence="1" id="KW-0479">Metal-binding</keyword>
<keyword evidence="1" id="KW-0863">Zinc-finger</keyword>
<keyword evidence="4" id="KW-0378">Hydrolase</keyword>
<dbReference type="Proteomes" id="UP000735302">
    <property type="component" value="Unassembled WGS sequence"/>
</dbReference>
<dbReference type="EMBL" id="BLXT01005065">
    <property type="protein sequence ID" value="GFO19488.1"/>
    <property type="molecule type" value="Genomic_DNA"/>
</dbReference>
<dbReference type="InterPro" id="IPR027417">
    <property type="entry name" value="P-loop_NTPase"/>
</dbReference>
<keyword evidence="1" id="KW-0862">Zinc</keyword>
<evidence type="ECO:0000256" key="1">
    <source>
        <dbReference type="PROSITE-ProRule" id="PRU00047"/>
    </source>
</evidence>
<evidence type="ECO:0000259" key="3">
    <source>
        <dbReference type="PROSITE" id="PS50158"/>
    </source>
</evidence>
<dbReference type="GO" id="GO:0004386">
    <property type="term" value="F:helicase activity"/>
    <property type="evidence" value="ECO:0007669"/>
    <property type="project" value="UniProtKB-KW"/>
</dbReference>
<dbReference type="AlphaFoldDB" id="A0AAV4BJZ8"/>
<dbReference type="InterPro" id="IPR036875">
    <property type="entry name" value="Znf_CCHC_sf"/>
</dbReference>
<feature type="domain" description="CCHC-type" evidence="3">
    <location>
        <begin position="264"/>
        <end position="277"/>
    </location>
</feature>
<comment type="caution">
    <text evidence="4">The sequence shown here is derived from an EMBL/GenBank/DDBJ whole genome shotgun (WGS) entry which is preliminary data.</text>
</comment>
<keyword evidence="4" id="KW-0067">ATP-binding</keyword>
<dbReference type="SUPFAM" id="SSF52540">
    <property type="entry name" value="P-loop containing nucleoside triphosphate hydrolases"/>
    <property type="match status" value="1"/>
</dbReference>
<keyword evidence="5" id="KW-1185">Reference proteome</keyword>
<keyword evidence="4" id="KW-0547">Nucleotide-binding</keyword>
<evidence type="ECO:0000313" key="4">
    <source>
        <dbReference type="EMBL" id="GFO19488.1"/>
    </source>
</evidence>
<dbReference type="Gene3D" id="4.10.60.10">
    <property type="entry name" value="Zinc finger, CCHC-type"/>
    <property type="match status" value="1"/>
</dbReference>
<dbReference type="SMART" id="SM00343">
    <property type="entry name" value="ZnF_C2HC"/>
    <property type="match status" value="2"/>
</dbReference>
<dbReference type="GO" id="GO:0008270">
    <property type="term" value="F:zinc ion binding"/>
    <property type="evidence" value="ECO:0007669"/>
    <property type="project" value="UniProtKB-KW"/>
</dbReference>
<name>A0AAV4BJZ8_9GAST</name>